<dbReference type="GO" id="GO:0005524">
    <property type="term" value="F:ATP binding"/>
    <property type="evidence" value="ECO:0007669"/>
    <property type="project" value="UniProtKB-KW"/>
</dbReference>
<dbReference type="Gene3D" id="1.10.8.60">
    <property type="match status" value="1"/>
</dbReference>
<evidence type="ECO:0000256" key="6">
    <source>
        <dbReference type="ARBA" id="ARBA00023242"/>
    </source>
</evidence>
<evidence type="ECO:0000256" key="1">
    <source>
        <dbReference type="ARBA" id="ARBA00004123"/>
    </source>
</evidence>
<evidence type="ECO:0000259" key="8">
    <source>
        <dbReference type="Pfam" id="PF00004"/>
    </source>
</evidence>
<evidence type="ECO:0000256" key="5">
    <source>
        <dbReference type="ARBA" id="ARBA00023125"/>
    </source>
</evidence>
<keyword evidence="3" id="KW-0547">Nucleotide-binding</keyword>
<gene>
    <name evidence="9" type="primary">chtf18</name>
    <name evidence="9" type="ORF">A0J61_08621</name>
</gene>
<dbReference type="PANTHER" id="PTHR46765">
    <property type="entry name" value="P-LOOP CONTAINING NUCLEOSIDE TRIPHOSPHATE HYDROLASES SUPERFAMILY PROTEIN"/>
    <property type="match status" value="1"/>
</dbReference>
<evidence type="ECO:0000256" key="4">
    <source>
        <dbReference type="ARBA" id="ARBA00022840"/>
    </source>
</evidence>
<dbReference type="InterPro" id="IPR003959">
    <property type="entry name" value="ATPase_AAA_core"/>
</dbReference>
<dbReference type="GO" id="GO:0005634">
    <property type="term" value="C:nucleus"/>
    <property type="evidence" value="ECO:0007669"/>
    <property type="project" value="UniProtKB-SubCell"/>
</dbReference>
<dbReference type="OrthoDB" id="2195431at2759"/>
<dbReference type="CDD" id="cd18140">
    <property type="entry name" value="HLD_clamp_RFC"/>
    <property type="match status" value="1"/>
</dbReference>
<dbReference type="GO" id="GO:0003677">
    <property type="term" value="F:DNA binding"/>
    <property type="evidence" value="ECO:0007669"/>
    <property type="project" value="UniProtKB-KW"/>
</dbReference>
<dbReference type="FunCoup" id="A0A1C7N2P6">
    <property type="interactions" value="665"/>
</dbReference>
<proteinExistence type="predicted"/>
<dbReference type="InterPro" id="IPR027417">
    <property type="entry name" value="P-loop_NTPase"/>
</dbReference>
<evidence type="ECO:0000313" key="9">
    <source>
        <dbReference type="EMBL" id="OBZ83327.1"/>
    </source>
</evidence>
<evidence type="ECO:0000256" key="7">
    <source>
        <dbReference type="ARBA" id="ARBA00023306"/>
    </source>
</evidence>
<comment type="caution">
    <text evidence="9">The sequence shown here is derived from an EMBL/GenBank/DDBJ whole genome shotgun (WGS) entry which is preliminary data.</text>
</comment>
<dbReference type="PANTHER" id="PTHR46765:SF1">
    <property type="entry name" value="P-LOOP CONTAINING NUCLEOSIDE TRIPHOSPHATE HYDROLASES SUPERFAMILY PROTEIN"/>
    <property type="match status" value="1"/>
</dbReference>
<keyword evidence="7" id="KW-0131">Cell cycle</keyword>
<dbReference type="InParanoid" id="A0A1C7N2P6"/>
<keyword evidence="5" id="KW-0238">DNA-binding</keyword>
<dbReference type="AlphaFoldDB" id="A0A1C7N2P6"/>
<dbReference type="Pfam" id="PF00004">
    <property type="entry name" value="AAA"/>
    <property type="match status" value="1"/>
</dbReference>
<accession>A0A1C7N2P6</accession>
<comment type="subcellular location">
    <subcellularLocation>
        <location evidence="1">Nucleus</location>
    </subcellularLocation>
</comment>
<evidence type="ECO:0000256" key="3">
    <source>
        <dbReference type="ARBA" id="ARBA00022741"/>
    </source>
</evidence>
<keyword evidence="10" id="KW-1185">Reference proteome</keyword>
<dbReference type="InterPro" id="IPR047854">
    <property type="entry name" value="RFC_lid"/>
</dbReference>
<dbReference type="EMBL" id="LUGH01000682">
    <property type="protein sequence ID" value="OBZ83327.1"/>
    <property type="molecule type" value="Genomic_DNA"/>
</dbReference>
<sequence length="553" mass="63643">TLAHVIANKAGYNVIEVNASDDRTGDVVKSKIKSALEMQAIIRDANQKDENRTMSMTQKPNLLIIDEIDGASSGGGGESFIKQLVQLASVETAEPKKGKRKQERPLMRPIICICNDAYAPVLRPLRMIAHFVQFKKVPMMSVAKRLQDICDNEGLESDLRTLSQLSETTDGDIRSCLNTLQFVRSKSTVFTKEMMDQAGLGKKDMGKSLFSIWEDLFSAPNARHKNSMNKDDLDNNKYLGRMINDILSNGEIERIMQGCFESYPLMRFHDVAFQKFCAMSEWLHFYDQMNHRANERHEYDLYKYLPYPVVNFHRFFAGTTAQEHRVEYPRVEYEVFSTKKSYENLIAIFLAGIQPHKRRYLTRDMIVQELVPLLLHVVSPDLKLVNQQLIKPAEKAKLTRLVDIMIEFGLSFVQEKNEEGQFVFKLEPPVEQLLHYQLSAPKSILPKQYAVRQMIAHEIETEIIRRREEASELRNKGTKKSIEPVITKPKQTKEVNKQVSLDFFGRTYTAQSSEKTNTTTKMEVDLPTSSISYRYHEGFSNAVRKPMTVQMFL</sequence>
<dbReference type="GO" id="GO:0016887">
    <property type="term" value="F:ATP hydrolysis activity"/>
    <property type="evidence" value="ECO:0007669"/>
    <property type="project" value="InterPro"/>
</dbReference>
<protein>
    <submittedName>
        <fullName evidence="9">Chromosome transmission fidelity protein 18</fullName>
    </submittedName>
</protein>
<feature type="non-terminal residue" evidence="9">
    <location>
        <position position="1"/>
    </location>
</feature>
<evidence type="ECO:0000313" key="10">
    <source>
        <dbReference type="Proteomes" id="UP000093000"/>
    </source>
</evidence>
<reference evidence="9 10" key="1">
    <citation type="submission" date="2016-03" db="EMBL/GenBank/DDBJ databases">
        <title>Choanephora cucurbitarum.</title>
        <authorList>
            <person name="Min B."/>
            <person name="Park H."/>
            <person name="Park J.-H."/>
            <person name="Shin H.-D."/>
            <person name="Choi I.-G."/>
        </authorList>
    </citation>
    <scope>NUCLEOTIDE SEQUENCE [LARGE SCALE GENOMIC DNA]</scope>
    <source>
        <strain evidence="9 10">KUS-F28377</strain>
    </source>
</reference>
<name>A0A1C7N2P6_9FUNG</name>
<dbReference type="Gene3D" id="3.40.50.300">
    <property type="entry name" value="P-loop containing nucleotide triphosphate hydrolases"/>
    <property type="match status" value="1"/>
</dbReference>
<dbReference type="InterPro" id="IPR053016">
    <property type="entry name" value="CTF18-RFC_complex"/>
</dbReference>
<keyword evidence="6" id="KW-0539">Nucleus</keyword>
<organism evidence="9 10">
    <name type="scientific">Choanephora cucurbitarum</name>
    <dbReference type="NCBI Taxonomy" id="101091"/>
    <lineage>
        <taxon>Eukaryota</taxon>
        <taxon>Fungi</taxon>
        <taxon>Fungi incertae sedis</taxon>
        <taxon>Mucoromycota</taxon>
        <taxon>Mucoromycotina</taxon>
        <taxon>Mucoromycetes</taxon>
        <taxon>Mucorales</taxon>
        <taxon>Mucorineae</taxon>
        <taxon>Choanephoraceae</taxon>
        <taxon>Choanephoroideae</taxon>
        <taxon>Choanephora</taxon>
    </lineage>
</organism>
<feature type="domain" description="ATPase AAA-type core" evidence="8">
    <location>
        <begin position="1"/>
        <end position="93"/>
    </location>
</feature>
<dbReference type="SUPFAM" id="SSF52540">
    <property type="entry name" value="P-loop containing nucleoside triphosphate hydrolases"/>
    <property type="match status" value="1"/>
</dbReference>
<dbReference type="Proteomes" id="UP000093000">
    <property type="component" value="Unassembled WGS sequence"/>
</dbReference>
<dbReference type="STRING" id="101091.A0A1C7N2P6"/>
<keyword evidence="4" id="KW-0067">ATP-binding</keyword>
<keyword evidence="2" id="KW-0235">DNA replication</keyword>
<dbReference type="GO" id="GO:0006260">
    <property type="term" value="P:DNA replication"/>
    <property type="evidence" value="ECO:0007669"/>
    <property type="project" value="UniProtKB-KW"/>
</dbReference>
<evidence type="ECO:0000256" key="2">
    <source>
        <dbReference type="ARBA" id="ARBA00022705"/>
    </source>
</evidence>